<dbReference type="STRING" id="333140.AWW68_05720"/>
<protein>
    <recommendedName>
        <fullName evidence="1">DUF559 domain-containing protein</fullName>
    </recommendedName>
</protein>
<dbReference type="PANTHER" id="PTHR38590">
    <property type="entry name" value="BLL0828 PROTEIN"/>
    <property type="match status" value="1"/>
</dbReference>
<dbReference type="InterPro" id="IPR007569">
    <property type="entry name" value="DUF559"/>
</dbReference>
<keyword evidence="3" id="KW-1185">Reference proteome</keyword>
<evidence type="ECO:0000313" key="2">
    <source>
        <dbReference type="EMBL" id="KYG78263.1"/>
    </source>
</evidence>
<dbReference type="Proteomes" id="UP000075606">
    <property type="component" value="Unassembled WGS sequence"/>
</dbReference>
<dbReference type="EMBL" id="LRPC01000001">
    <property type="protein sequence ID" value="KYG78263.1"/>
    <property type="molecule type" value="Genomic_DNA"/>
</dbReference>
<dbReference type="InterPro" id="IPR047216">
    <property type="entry name" value="Endonuclease_DUF559_bact"/>
</dbReference>
<dbReference type="RefSeq" id="WP_068217653.1">
    <property type="nucleotide sequence ID" value="NZ_CP139724.1"/>
</dbReference>
<proteinExistence type="predicted"/>
<dbReference type="AlphaFoldDB" id="A0A150XHW0"/>
<dbReference type="Gene3D" id="3.40.960.10">
    <property type="entry name" value="VSR Endonuclease"/>
    <property type="match status" value="1"/>
</dbReference>
<dbReference type="InterPro" id="IPR011335">
    <property type="entry name" value="Restrct_endonuc-II-like"/>
</dbReference>
<dbReference type="SUPFAM" id="SSF52980">
    <property type="entry name" value="Restriction endonuclease-like"/>
    <property type="match status" value="1"/>
</dbReference>
<dbReference type="OrthoDB" id="9798754at2"/>
<dbReference type="PANTHER" id="PTHR38590:SF1">
    <property type="entry name" value="BLL0828 PROTEIN"/>
    <property type="match status" value="1"/>
</dbReference>
<evidence type="ECO:0000313" key="3">
    <source>
        <dbReference type="Proteomes" id="UP000075606"/>
    </source>
</evidence>
<feature type="domain" description="DUF559" evidence="1">
    <location>
        <begin position="9"/>
        <end position="116"/>
    </location>
</feature>
<gene>
    <name evidence="2" type="ORF">AWW68_05720</name>
</gene>
<dbReference type="CDD" id="cd01038">
    <property type="entry name" value="Endonuclease_DUF559"/>
    <property type="match status" value="1"/>
</dbReference>
<dbReference type="Pfam" id="PF04480">
    <property type="entry name" value="DUF559"/>
    <property type="match status" value="1"/>
</dbReference>
<comment type="caution">
    <text evidence="2">The sequence shown here is derived from an EMBL/GenBank/DDBJ whole genome shotgun (WGS) entry which is preliminary data.</text>
</comment>
<reference evidence="2 3" key="1">
    <citation type="submission" date="2016-01" db="EMBL/GenBank/DDBJ databases">
        <title>Genome sequencing of Roseivirga spongicola UST030701-084.</title>
        <authorList>
            <person name="Selvaratnam C."/>
            <person name="Thevarajoo S."/>
            <person name="Goh K.M."/>
            <person name="Ee R."/>
            <person name="Chan K.-G."/>
            <person name="Chong C.S."/>
        </authorList>
    </citation>
    <scope>NUCLEOTIDE SEQUENCE [LARGE SCALE GENOMIC DNA]</scope>
    <source>
        <strain evidence="2 3">UST030701-084</strain>
    </source>
</reference>
<accession>A0A150XHW0</accession>
<sequence length="120" mass="14688">MRINNLNYLKERRRELRNNPTKYEELLWKRLANKKLNGIKFRRQHSLNHYIVDFYCATFKLIIEVDGEIHNKPENYDNDQIRDRELAELGYNTIRFTNRQVEFEIENVIEVIQNYIASRV</sequence>
<evidence type="ECO:0000259" key="1">
    <source>
        <dbReference type="Pfam" id="PF04480"/>
    </source>
</evidence>
<organism evidence="2 3">
    <name type="scientific">Roseivirga spongicola</name>
    <dbReference type="NCBI Taxonomy" id="333140"/>
    <lineage>
        <taxon>Bacteria</taxon>
        <taxon>Pseudomonadati</taxon>
        <taxon>Bacteroidota</taxon>
        <taxon>Cytophagia</taxon>
        <taxon>Cytophagales</taxon>
        <taxon>Roseivirgaceae</taxon>
        <taxon>Roseivirga</taxon>
    </lineage>
</organism>
<name>A0A150XHW0_9BACT</name>